<organism evidence="14">
    <name type="scientific">Alsobacter sp. KACC 23698</name>
    <dbReference type="NCBI Taxonomy" id="3149229"/>
    <lineage>
        <taxon>Bacteria</taxon>
        <taxon>Pseudomonadati</taxon>
        <taxon>Pseudomonadota</taxon>
        <taxon>Alphaproteobacteria</taxon>
        <taxon>Hyphomicrobiales</taxon>
        <taxon>Alsobacteraceae</taxon>
        <taxon>Alsobacter</taxon>
    </lineage>
</organism>
<dbReference type="InterPro" id="IPR001757">
    <property type="entry name" value="P_typ_ATPase"/>
</dbReference>
<dbReference type="NCBIfam" id="TIGR01525">
    <property type="entry name" value="ATPase-IB_hvy"/>
    <property type="match status" value="1"/>
</dbReference>
<dbReference type="Gene3D" id="2.70.150.10">
    <property type="entry name" value="Calcium-transporting ATPase, cytoplasmic transduction domain A"/>
    <property type="match status" value="1"/>
</dbReference>
<evidence type="ECO:0000256" key="2">
    <source>
        <dbReference type="ARBA" id="ARBA00006024"/>
    </source>
</evidence>
<keyword evidence="3 12" id="KW-0812">Transmembrane</keyword>
<dbReference type="GO" id="GO:0005886">
    <property type="term" value="C:plasma membrane"/>
    <property type="evidence" value="ECO:0007669"/>
    <property type="project" value="UniProtKB-SubCell"/>
</dbReference>
<proteinExistence type="inferred from homology"/>
<evidence type="ECO:0000256" key="12">
    <source>
        <dbReference type="RuleBase" id="RU362081"/>
    </source>
</evidence>
<dbReference type="RefSeq" id="WP_406855959.1">
    <property type="nucleotide sequence ID" value="NZ_CP157484.1"/>
</dbReference>
<evidence type="ECO:0000256" key="3">
    <source>
        <dbReference type="ARBA" id="ARBA00022692"/>
    </source>
</evidence>
<gene>
    <name evidence="14" type="ORF">ABEG18_26165</name>
</gene>
<evidence type="ECO:0000256" key="5">
    <source>
        <dbReference type="ARBA" id="ARBA00022741"/>
    </source>
</evidence>
<dbReference type="Gene3D" id="3.40.1110.10">
    <property type="entry name" value="Calcium-transporting ATPase, cytoplasmic domain N"/>
    <property type="match status" value="1"/>
</dbReference>
<dbReference type="GO" id="GO:0043682">
    <property type="term" value="F:P-type divalent copper transporter activity"/>
    <property type="evidence" value="ECO:0007669"/>
    <property type="project" value="UniProtKB-EC"/>
</dbReference>
<comment type="similarity">
    <text evidence="2 12">Belongs to the cation transport ATPase (P-type) (TC 3.A.3) family. Type IB subfamily.</text>
</comment>
<evidence type="ECO:0000256" key="1">
    <source>
        <dbReference type="ARBA" id="ARBA00004127"/>
    </source>
</evidence>
<dbReference type="FunFam" id="2.70.150.10:FF:000002">
    <property type="entry name" value="Copper-transporting ATPase 1, putative"/>
    <property type="match status" value="1"/>
</dbReference>
<evidence type="ECO:0000259" key="13">
    <source>
        <dbReference type="PROSITE" id="PS50846"/>
    </source>
</evidence>
<evidence type="ECO:0000256" key="4">
    <source>
        <dbReference type="ARBA" id="ARBA00022723"/>
    </source>
</evidence>
<keyword evidence="7" id="KW-1278">Translocase</keyword>
<dbReference type="SUPFAM" id="SSF55008">
    <property type="entry name" value="HMA, heavy metal-associated domain"/>
    <property type="match status" value="1"/>
</dbReference>
<dbReference type="PANTHER" id="PTHR43520:SF8">
    <property type="entry name" value="P-TYPE CU(+) TRANSPORTER"/>
    <property type="match status" value="1"/>
</dbReference>
<dbReference type="SFLD" id="SFLDF00027">
    <property type="entry name" value="p-type_atpase"/>
    <property type="match status" value="1"/>
</dbReference>
<dbReference type="InterPro" id="IPR018303">
    <property type="entry name" value="ATPase_P-typ_P_site"/>
</dbReference>
<dbReference type="InterPro" id="IPR023298">
    <property type="entry name" value="ATPase_P-typ_TM_dom_sf"/>
</dbReference>
<keyword evidence="5 12" id="KW-0547">Nucleotide-binding</keyword>
<dbReference type="Pfam" id="PF00122">
    <property type="entry name" value="E1-E2_ATPase"/>
    <property type="match status" value="1"/>
</dbReference>
<dbReference type="PROSITE" id="PS01229">
    <property type="entry name" value="COF_2"/>
    <property type="match status" value="1"/>
</dbReference>
<feature type="transmembrane region" description="Helical" evidence="12">
    <location>
        <begin position="353"/>
        <end position="375"/>
    </location>
</feature>
<dbReference type="NCBIfam" id="TIGR01511">
    <property type="entry name" value="ATPase-IB1_Cu"/>
    <property type="match status" value="1"/>
</dbReference>
<dbReference type="InterPro" id="IPR044492">
    <property type="entry name" value="P_typ_ATPase_HD_dom"/>
</dbReference>
<dbReference type="Pfam" id="PF00702">
    <property type="entry name" value="Hydrolase"/>
    <property type="match status" value="1"/>
</dbReference>
<evidence type="ECO:0000256" key="9">
    <source>
        <dbReference type="ARBA" id="ARBA00023136"/>
    </source>
</evidence>
<dbReference type="SFLD" id="SFLDG00002">
    <property type="entry name" value="C1.7:_P-type_atpase_like"/>
    <property type="match status" value="1"/>
</dbReference>
<dbReference type="InterPro" id="IPR036412">
    <property type="entry name" value="HAD-like_sf"/>
</dbReference>
<dbReference type="GO" id="GO:0005507">
    <property type="term" value="F:copper ion binding"/>
    <property type="evidence" value="ECO:0007669"/>
    <property type="project" value="TreeGrafter"/>
</dbReference>
<dbReference type="SFLD" id="SFLDS00003">
    <property type="entry name" value="Haloacid_Dehalogenase"/>
    <property type="match status" value="1"/>
</dbReference>
<dbReference type="FunFam" id="3.30.70.100:FF:000005">
    <property type="entry name" value="Copper-exporting P-type ATPase A"/>
    <property type="match status" value="1"/>
</dbReference>
<evidence type="ECO:0000256" key="7">
    <source>
        <dbReference type="ARBA" id="ARBA00022967"/>
    </source>
</evidence>
<dbReference type="GO" id="GO:0055070">
    <property type="term" value="P:copper ion homeostasis"/>
    <property type="evidence" value="ECO:0007669"/>
    <property type="project" value="TreeGrafter"/>
</dbReference>
<dbReference type="PANTHER" id="PTHR43520">
    <property type="entry name" value="ATP7, ISOFORM B"/>
    <property type="match status" value="1"/>
</dbReference>
<dbReference type="AlphaFoldDB" id="A0AAU7JGD8"/>
<dbReference type="PROSITE" id="PS00154">
    <property type="entry name" value="ATPASE_E1_E2"/>
    <property type="match status" value="1"/>
</dbReference>
<dbReference type="NCBIfam" id="TIGR01494">
    <property type="entry name" value="ATPase_P-type"/>
    <property type="match status" value="2"/>
</dbReference>
<dbReference type="GO" id="GO:0016887">
    <property type="term" value="F:ATP hydrolysis activity"/>
    <property type="evidence" value="ECO:0007669"/>
    <property type="project" value="InterPro"/>
</dbReference>
<dbReference type="SUPFAM" id="SSF81665">
    <property type="entry name" value="Calcium ATPase, transmembrane domain M"/>
    <property type="match status" value="1"/>
</dbReference>
<dbReference type="Pfam" id="PF00403">
    <property type="entry name" value="HMA"/>
    <property type="match status" value="1"/>
</dbReference>
<evidence type="ECO:0000256" key="6">
    <source>
        <dbReference type="ARBA" id="ARBA00022840"/>
    </source>
</evidence>
<feature type="transmembrane region" description="Helical" evidence="12">
    <location>
        <begin position="696"/>
        <end position="713"/>
    </location>
</feature>
<feature type="domain" description="HMA" evidence="13">
    <location>
        <begin position="5"/>
        <end position="74"/>
    </location>
</feature>
<dbReference type="InterPro" id="IPR036163">
    <property type="entry name" value="HMA_dom_sf"/>
</dbReference>
<dbReference type="InterPro" id="IPR059000">
    <property type="entry name" value="ATPase_P-type_domA"/>
</dbReference>
<feature type="transmembrane region" description="Helical" evidence="12">
    <location>
        <begin position="100"/>
        <end position="122"/>
    </location>
</feature>
<reference evidence="14" key="1">
    <citation type="submission" date="2024-05" db="EMBL/GenBank/DDBJ databases">
        <authorList>
            <person name="Kim S."/>
            <person name="Heo J."/>
            <person name="Choi H."/>
            <person name="Choi Y."/>
            <person name="Kwon S.-W."/>
            <person name="Kim Y."/>
        </authorList>
    </citation>
    <scope>NUCLEOTIDE SEQUENCE</scope>
    <source>
        <strain evidence="14">KACC 23698</strain>
    </source>
</reference>
<accession>A0AAU7JGD8</accession>
<dbReference type="InterPro" id="IPR017969">
    <property type="entry name" value="Heavy-metal-associated_CS"/>
</dbReference>
<dbReference type="CDD" id="cd02094">
    <property type="entry name" value="P-type_ATPase_Cu-like"/>
    <property type="match status" value="1"/>
</dbReference>
<name>A0AAU7JGD8_9HYPH</name>
<evidence type="ECO:0000313" key="14">
    <source>
        <dbReference type="EMBL" id="XBO39119.1"/>
    </source>
</evidence>
<dbReference type="InterPro" id="IPR023214">
    <property type="entry name" value="HAD_sf"/>
</dbReference>
<dbReference type="Gene3D" id="3.30.70.100">
    <property type="match status" value="1"/>
</dbReference>
<feature type="transmembrane region" description="Helical" evidence="12">
    <location>
        <begin position="200"/>
        <end position="219"/>
    </location>
</feature>
<protein>
    <recommendedName>
        <fullName evidence="10">P-type Cu(2+) transporter</fullName>
        <ecNumber evidence="10">7.2.2.9</ecNumber>
    </recommendedName>
</protein>
<dbReference type="PRINTS" id="PR00119">
    <property type="entry name" value="CATATPASE"/>
</dbReference>
<dbReference type="GO" id="GO:0012505">
    <property type="term" value="C:endomembrane system"/>
    <property type="evidence" value="ECO:0007669"/>
    <property type="project" value="UniProtKB-SubCell"/>
</dbReference>
<feature type="transmembrane region" description="Helical" evidence="12">
    <location>
        <begin position="719"/>
        <end position="739"/>
    </location>
</feature>
<evidence type="ECO:0000256" key="10">
    <source>
        <dbReference type="ARBA" id="ARBA00038904"/>
    </source>
</evidence>
<dbReference type="EC" id="7.2.2.9" evidence="10"/>
<keyword evidence="6 12" id="KW-0067">ATP-binding</keyword>
<feature type="transmembrane region" description="Helical" evidence="12">
    <location>
        <begin position="128"/>
        <end position="147"/>
    </location>
</feature>
<dbReference type="CDD" id="cd00371">
    <property type="entry name" value="HMA"/>
    <property type="match status" value="1"/>
</dbReference>
<keyword evidence="4 12" id="KW-0479">Metal-binding</keyword>
<dbReference type="Gene3D" id="3.40.50.1000">
    <property type="entry name" value="HAD superfamily/HAD-like"/>
    <property type="match status" value="1"/>
</dbReference>
<dbReference type="InterPro" id="IPR027256">
    <property type="entry name" value="P-typ_ATPase_IB"/>
</dbReference>
<dbReference type="EMBL" id="CP157484">
    <property type="protein sequence ID" value="XBO39119.1"/>
    <property type="molecule type" value="Genomic_DNA"/>
</dbReference>
<comment type="subcellular location">
    <subcellularLocation>
        <location evidence="12">Cell membrane</location>
    </subcellularLocation>
    <subcellularLocation>
        <location evidence="1">Endomembrane system</location>
        <topology evidence="1">Multi-pass membrane protein</topology>
    </subcellularLocation>
</comment>
<dbReference type="PROSITE" id="PS01047">
    <property type="entry name" value="HMA_1"/>
    <property type="match status" value="1"/>
</dbReference>
<feature type="transmembrane region" description="Helical" evidence="12">
    <location>
        <begin position="381"/>
        <end position="401"/>
    </location>
</feature>
<dbReference type="GO" id="GO:0005524">
    <property type="term" value="F:ATP binding"/>
    <property type="evidence" value="ECO:0007669"/>
    <property type="project" value="UniProtKB-UniRule"/>
</dbReference>
<dbReference type="InterPro" id="IPR008250">
    <property type="entry name" value="ATPase_P-typ_transduc_dom_A_sf"/>
</dbReference>
<keyword evidence="9 12" id="KW-0472">Membrane</keyword>
<keyword evidence="8 12" id="KW-1133">Transmembrane helix</keyword>
<keyword evidence="12" id="KW-1003">Cell membrane</keyword>
<evidence type="ECO:0000256" key="11">
    <source>
        <dbReference type="ARBA" id="ARBA00047424"/>
    </source>
</evidence>
<evidence type="ECO:0000256" key="8">
    <source>
        <dbReference type="ARBA" id="ARBA00022989"/>
    </source>
</evidence>
<comment type="catalytic activity">
    <reaction evidence="11">
        <text>Cu(2+)(in) + ATP + H2O = Cu(2+)(out) + ADP + phosphate + H(+)</text>
        <dbReference type="Rhea" id="RHEA:10376"/>
        <dbReference type="ChEBI" id="CHEBI:15377"/>
        <dbReference type="ChEBI" id="CHEBI:15378"/>
        <dbReference type="ChEBI" id="CHEBI:29036"/>
        <dbReference type="ChEBI" id="CHEBI:30616"/>
        <dbReference type="ChEBI" id="CHEBI:43474"/>
        <dbReference type="ChEBI" id="CHEBI:456216"/>
        <dbReference type="EC" id="7.2.2.9"/>
    </reaction>
</comment>
<dbReference type="PROSITE" id="PS50846">
    <property type="entry name" value="HMA_2"/>
    <property type="match status" value="1"/>
</dbReference>
<sequence>MSHALPIDIAIDGMTCASCVARVEKALSSVPGVVKAEVNLATKMARIEADVAAARATLPNQLVAAVEDAGYEAAAIENERGAEEARQRSLQRAEAARRRALIALALSAPFLAGMALEFAGWGAPIPPWIQAVLAGVVVFGLGGRFYASAWKSIRAGSATMDLLVALGVTAAYGLSIYLWTASVQSAAAGHGAAHAAMAPHLYFESAAVVVAFVLLGKWLEERATTETASAIRALAQLRPATARVLEGGEEVEKPIVLVKVGDAVAVRAGERIPVDGRVRDGSAGVDESMVTGESLPVTRSPGDPVIGGSVNLDGRLVVETTAVGAETTLAKVIRLVETAQASKAPVQRLVDQISAVFVPVVIVLAAITLLGWALATGDWERALVSAVSVLVIACPCALGLATPTAILAGTGVAAKHGILVRDAASLERAARTSVVMFDKTGTLTAGAPTVTAVLSAGTVSEDEVVRLAAALEAGSDHPLAAAIRGMALDRGGASGPAAASFKVLVGGVEGEVEGRRLVFGNRACMEQNGVDVSALRDRAEALGRDGQGVSWLADGEARRALGAIAFADEPKPTSREAIETLAAAGLKTVMITGDGRGAAERIARLLGVNDVVAEVRPDGKAAAVSEFRGAGRVVAMVGDGVNDAPALAAADVGIAMGGGADVAVEAAGITLMRGDPRLVWAAIDLSRRTVRTIRRGLFWAFAYNVVGIPLAAFGVLSPVVAGAAMALSSVSVVLNALMLRRWSPGLR</sequence>
<dbReference type="InterPro" id="IPR006121">
    <property type="entry name" value="HMA_dom"/>
</dbReference>
<dbReference type="SUPFAM" id="SSF81653">
    <property type="entry name" value="Calcium ATPase, transduction domain A"/>
    <property type="match status" value="1"/>
</dbReference>
<feature type="transmembrane region" description="Helical" evidence="12">
    <location>
        <begin position="159"/>
        <end position="180"/>
    </location>
</feature>
<dbReference type="SUPFAM" id="SSF56784">
    <property type="entry name" value="HAD-like"/>
    <property type="match status" value="1"/>
</dbReference>
<dbReference type="InterPro" id="IPR023299">
    <property type="entry name" value="ATPase_P-typ_cyto_dom_N"/>
</dbReference>